<organism evidence="1 2">
    <name type="scientific">Ascaris lumbricoides</name>
    <name type="common">Giant roundworm</name>
    <dbReference type="NCBI Taxonomy" id="6252"/>
    <lineage>
        <taxon>Eukaryota</taxon>
        <taxon>Metazoa</taxon>
        <taxon>Ecdysozoa</taxon>
        <taxon>Nematoda</taxon>
        <taxon>Chromadorea</taxon>
        <taxon>Rhabditida</taxon>
        <taxon>Spirurina</taxon>
        <taxon>Ascaridomorpha</taxon>
        <taxon>Ascaridoidea</taxon>
        <taxon>Ascarididae</taxon>
        <taxon>Ascaris</taxon>
    </lineage>
</organism>
<dbReference type="Proteomes" id="UP000036681">
    <property type="component" value="Unplaced"/>
</dbReference>
<evidence type="ECO:0000313" key="1">
    <source>
        <dbReference type="Proteomes" id="UP000036681"/>
    </source>
</evidence>
<dbReference type="WBParaSite" id="ALUE_0001445001-mRNA-1">
    <property type="protein sequence ID" value="ALUE_0001445001-mRNA-1"/>
    <property type="gene ID" value="ALUE_0001445001"/>
</dbReference>
<dbReference type="AlphaFoldDB" id="A0A0M3IA82"/>
<protein>
    <submittedName>
        <fullName evidence="2">Ovule protein</fullName>
    </submittedName>
</protein>
<keyword evidence="1" id="KW-1185">Reference proteome</keyword>
<accession>A0A0M3IA82</accession>
<proteinExistence type="predicted"/>
<name>A0A0M3IA82_ASCLU</name>
<reference evidence="2" key="1">
    <citation type="submission" date="2017-02" db="UniProtKB">
        <authorList>
            <consortium name="WormBaseParasite"/>
        </authorList>
    </citation>
    <scope>IDENTIFICATION</scope>
</reference>
<evidence type="ECO:0000313" key="2">
    <source>
        <dbReference type="WBParaSite" id="ALUE_0001445001-mRNA-1"/>
    </source>
</evidence>
<sequence length="102" mass="11629">MKTLEITTMQFCKITIRVHKYSKLQLQREHLVFANTPLIDCTCKGEILPSWGSSGYKFCFKIFGCLNTGESQYLRDQHQQCTSELSAGEPLRPQVSRITGIV</sequence>